<feature type="domain" description="Tyr recombinase" evidence="6">
    <location>
        <begin position="234"/>
        <end position="406"/>
    </location>
</feature>
<keyword evidence="2" id="KW-0229">DNA integration</keyword>
<dbReference type="Proteomes" id="UP000027186">
    <property type="component" value="Chromosome"/>
</dbReference>
<keyword evidence="3" id="KW-0238">DNA-binding</keyword>
<dbReference type="GO" id="GO:0015074">
    <property type="term" value="P:DNA integration"/>
    <property type="evidence" value="ECO:0007669"/>
    <property type="project" value="UniProtKB-KW"/>
</dbReference>
<dbReference type="SUPFAM" id="SSF56349">
    <property type="entry name" value="DNA breaking-rejoining enzymes"/>
    <property type="match status" value="1"/>
</dbReference>
<dbReference type="EMBL" id="CP007793">
    <property type="protein sequence ID" value="AIB12885.1"/>
    <property type="molecule type" value="Genomic_DNA"/>
</dbReference>
<dbReference type="PANTHER" id="PTHR30349:SF64">
    <property type="entry name" value="PROPHAGE INTEGRASE INTD-RELATED"/>
    <property type="match status" value="1"/>
</dbReference>
<evidence type="ECO:0000256" key="4">
    <source>
        <dbReference type="ARBA" id="ARBA00023172"/>
    </source>
</evidence>
<name>A0A060DJC5_9PROT</name>
<keyword evidence="4" id="KW-0233">DNA recombination</keyword>
<gene>
    <name evidence="7" type="ORF">ABAZ39_12980</name>
</gene>
<comment type="similarity">
    <text evidence="1">Belongs to the 'phage' integrase family.</text>
</comment>
<dbReference type="GO" id="GO:0003677">
    <property type="term" value="F:DNA binding"/>
    <property type="evidence" value="ECO:0007669"/>
    <property type="project" value="UniProtKB-KW"/>
</dbReference>
<evidence type="ECO:0000313" key="8">
    <source>
        <dbReference type="Proteomes" id="UP000027186"/>
    </source>
</evidence>
<dbReference type="KEGG" id="abq:ABAZ39_12980"/>
<dbReference type="Gene3D" id="1.10.443.10">
    <property type="entry name" value="Intergrase catalytic core"/>
    <property type="match status" value="1"/>
</dbReference>
<dbReference type="AlphaFoldDB" id="A0A060DJC5"/>
<evidence type="ECO:0000256" key="2">
    <source>
        <dbReference type="ARBA" id="ARBA00022908"/>
    </source>
</evidence>
<dbReference type="CDD" id="cd00796">
    <property type="entry name" value="INT_Rci_Hp1_C"/>
    <property type="match status" value="1"/>
</dbReference>
<accession>A0A060DJC5</accession>
<dbReference type="Pfam" id="PF00589">
    <property type="entry name" value="Phage_integrase"/>
    <property type="match status" value="1"/>
</dbReference>
<dbReference type="PROSITE" id="PS51898">
    <property type="entry name" value="TYR_RECOMBINASE"/>
    <property type="match status" value="1"/>
</dbReference>
<feature type="region of interest" description="Disordered" evidence="5">
    <location>
        <begin position="168"/>
        <end position="187"/>
    </location>
</feature>
<dbReference type="InterPro" id="IPR013762">
    <property type="entry name" value="Integrase-like_cat_sf"/>
</dbReference>
<dbReference type="Gene3D" id="1.10.150.130">
    <property type="match status" value="1"/>
</dbReference>
<dbReference type="PANTHER" id="PTHR30349">
    <property type="entry name" value="PHAGE INTEGRASE-RELATED"/>
    <property type="match status" value="1"/>
</dbReference>
<protein>
    <recommendedName>
        <fullName evidence="6">Tyr recombinase domain-containing protein</fullName>
    </recommendedName>
</protein>
<evidence type="ECO:0000256" key="1">
    <source>
        <dbReference type="ARBA" id="ARBA00008857"/>
    </source>
</evidence>
<evidence type="ECO:0000259" key="6">
    <source>
        <dbReference type="PROSITE" id="PS51898"/>
    </source>
</evidence>
<dbReference type="RefSeq" id="WP_038529858.1">
    <property type="nucleotide sequence ID" value="NZ_CP007793.1"/>
</dbReference>
<evidence type="ECO:0000256" key="3">
    <source>
        <dbReference type="ARBA" id="ARBA00023125"/>
    </source>
</evidence>
<organism evidence="7 8">
    <name type="scientific">Azospirillum argentinense</name>
    <dbReference type="NCBI Taxonomy" id="2970906"/>
    <lineage>
        <taxon>Bacteria</taxon>
        <taxon>Pseudomonadati</taxon>
        <taxon>Pseudomonadota</taxon>
        <taxon>Alphaproteobacteria</taxon>
        <taxon>Rhodospirillales</taxon>
        <taxon>Azospirillaceae</taxon>
        <taxon>Azospirillum</taxon>
    </lineage>
</organism>
<evidence type="ECO:0000313" key="7">
    <source>
        <dbReference type="EMBL" id="AIB12885.1"/>
    </source>
</evidence>
<dbReference type="GO" id="GO:0006310">
    <property type="term" value="P:DNA recombination"/>
    <property type="evidence" value="ECO:0007669"/>
    <property type="project" value="UniProtKB-KW"/>
</dbReference>
<dbReference type="InterPro" id="IPR050090">
    <property type="entry name" value="Tyrosine_recombinase_XerCD"/>
</dbReference>
<evidence type="ECO:0000256" key="5">
    <source>
        <dbReference type="SAM" id="MobiDB-lite"/>
    </source>
</evidence>
<dbReference type="InterPro" id="IPR011010">
    <property type="entry name" value="DNA_brk_join_enz"/>
</dbReference>
<sequence length="427" mass="48265">MARSAAPDTRSKTARGKLAPRREPYWARLAKGSYLGYRRLKEGAGSWLVRYRDALGTQHFDALGQADDALEADGVGVLTFDQASARARRWCEARAAAEAGVRRGPYTVAQCLEDYLDYVKMHRKSVKHLDTYVKAYILPRLGALDTAALTSAVIRKWHREIAEEPPRLRTSKGKAQRYRAEDPNPEEALRKRRLRANRHLVTLRAALNRAWREGLIPSNDAWARVQQFGGVERQRSRFLDHDEARRLLNACPPDLRALVQLALLTGARYGELCRLEGRDYQAASGTLFIRDSKSGKPRHVVLNEEGMAACRQLTLGRPMGEPLLKREDGGRWDRDLHQRPFKEAVRRAGLDPAFTFHELRHTWASLTIMAGAPLMVVAQNLGHRDTRMVEQHYGHLAQSYVADMVRRTAPSFGLVQQKNILPLSAEG</sequence>
<dbReference type="InterPro" id="IPR010998">
    <property type="entry name" value="Integrase_recombinase_N"/>
</dbReference>
<dbReference type="InterPro" id="IPR002104">
    <property type="entry name" value="Integrase_catalytic"/>
</dbReference>
<proteinExistence type="inferred from homology"/>
<reference evidence="7 8" key="1">
    <citation type="journal article" date="2014" name="Genome Announc.">
        <title>Complete Genome Sequence of the Model Rhizosphere Strain Azospirillum brasilense Az39, Successfully Applied in Agriculture.</title>
        <authorList>
            <person name="Rivera D."/>
            <person name="Revale S."/>
            <person name="Molina R."/>
            <person name="Gualpa J."/>
            <person name="Puente M."/>
            <person name="Maroniche G."/>
            <person name="Paris G."/>
            <person name="Baker D."/>
            <person name="Clavijo B."/>
            <person name="McLay K."/>
            <person name="Spaepen S."/>
            <person name="Perticari A."/>
            <person name="Vazquez M."/>
            <person name="Wisniewski-Dye F."/>
            <person name="Watkins C."/>
            <person name="Martinez-Abarca F."/>
            <person name="Vanderleyden J."/>
            <person name="Cassan F."/>
        </authorList>
    </citation>
    <scope>NUCLEOTIDE SEQUENCE [LARGE SCALE GENOMIC DNA]</scope>
    <source>
        <strain evidence="7 8">Az39</strain>
    </source>
</reference>